<reference evidence="1 2" key="1">
    <citation type="submission" date="2021-04" db="EMBL/GenBank/DDBJ databases">
        <authorList>
            <person name="Bliznina A."/>
        </authorList>
    </citation>
    <scope>NUCLEOTIDE SEQUENCE [LARGE SCALE GENOMIC DNA]</scope>
</reference>
<protein>
    <submittedName>
        <fullName evidence="1">Oidioi.mRNA.OKI2018_I69.chr1.g2417.t1.cds</fullName>
    </submittedName>
</protein>
<name>A0ABN7SXE2_OIKDI</name>
<accession>A0ABN7SXE2</accession>
<sequence>MRRILFYKNSEDQTWKILRKKFFKTQIEAITLFPRNFNESDPIKSEFLDCQETRSQPWTQTTSCAPKHFPLIRPSQDIDSVNIIAQQSSLIRGRHPILDETDEKSICRKRIQNDFPLYQGRYDLVAFKDYQEIFGSESQKVIAESDGHPVFRNQNVFLQYIYDKASPHVKNGAWMFFYLEATDSTVHRYFDFMVTSIDNYSNFTPKDLIGKLRFHVINHNVDLDNIFIAENGWLDCGENDIFYIE</sequence>
<dbReference type="EMBL" id="OU015566">
    <property type="protein sequence ID" value="CAG5105748.1"/>
    <property type="molecule type" value="Genomic_DNA"/>
</dbReference>
<evidence type="ECO:0000313" key="1">
    <source>
        <dbReference type="EMBL" id="CAG5105748.1"/>
    </source>
</evidence>
<organism evidence="1 2">
    <name type="scientific">Oikopleura dioica</name>
    <name type="common">Tunicate</name>
    <dbReference type="NCBI Taxonomy" id="34765"/>
    <lineage>
        <taxon>Eukaryota</taxon>
        <taxon>Metazoa</taxon>
        <taxon>Chordata</taxon>
        <taxon>Tunicata</taxon>
        <taxon>Appendicularia</taxon>
        <taxon>Copelata</taxon>
        <taxon>Oikopleuridae</taxon>
        <taxon>Oikopleura</taxon>
    </lineage>
</organism>
<gene>
    <name evidence="1" type="ORF">OKIOD_LOCUS11182</name>
</gene>
<keyword evidence="2" id="KW-1185">Reference proteome</keyword>
<dbReference type="Proteomes" id="UP001158576">
    <property type="component" value="Chromosome 1"/>
</dbReference>
<proteinExistence type="predicted"/>
<evidence type="ECO:0000313" key="2">
    <source>
        <dbReference type="Proteomes" id="UP001158576"/>
    </source>
</evidence>